<dbReference type="EMBL" id="LAZR01011611">
    <property type="protein sequence ID" value="KKM60785.1"/>
    <property type="molecule type" value="Genomic_DNA"/>
</dbReference>
<dbReference type="AlphaFoldDB" id="A0A0F9L9T6"/>
<gene>
    <name evidence="1" type="ORF">LCGC14_1538390</name>
</gene>
<proteinExistence type="predicted"/>
<name>A0A0F9L9T6_9ZZZZ</name>
<reference evidence="1" key="1">
    <citation type="journal article" date="2015" name="Nature">
        <title>Complex archaea that bridge the gap between prokaryotes and eukaryotes.</title>
        <authorList>
            <person name="Spang A."/>
            <person name="Saw J.H."/>
            <person name="Jorgensen S.L."/>
            <person name="Zaremba-Niedzwiedzka K."/>
            <person name="Martijn J."/>
            <person name="Lind A.E."/>
            <person name="van Eijk R."/>
            <person name="Schleper C."/>
            <person name="Guy L."/>
            <person name="Ettema T.J."/>
        </authorList>
    </citation>
    <scope>NUCLEOTIDE SEQUENCE</scope>
</reference>
<comment type="caution">
    <text evidence="1">The sequence shown here is derived from an EMBL/GenBank/DDBJ whole genome shotgun (WGS) entry which is preliminary data.</text>
</comment>
<evidence type="ECO:0000313" key="1">
    <source>
        <dbReference type="EMBL" id="KKM60785.1"/>
    </source>
</evidence>
<sequence length="67" mass="7949">MNRDRLLLELKELWDRHPEQRFGQLLFNYTRFGTRAGLGMVVDPFHFQDKSIIQDLINAKKDGEKTT</sequence>
<accession>A0A0F9L9T6</accession>
<organism evidence="1">
    <name type="scientific">marine sediment metagenome</name>
    <dbReference type="NCBI Taxonomy" id="412755"/>
    <lineage>
        <taxon>unclassified sequences</taxon>
        <taxon>metagenomes</taxon>
        <taxon>ecological metagenomes</taxon>
    </lineage>
</organism>
<protein>
    <submittedName>
        <fullName evidence="1">Uncharacterized protein</fullName>
    </submittedName>
</protein>